<keyword evidence="7" id="KW-0722">Serine protease inhibitor</keyword>
<dbReference type="Gene3D" id="6.10.250.1670">
    <property type="match status" value="1"/>
</dbReference>
<dbReference type="Gene3D" id="3.90.570.10">
    <property type="entry name" value="Amyloidogenic glycoprotein, heparin-binding domain"/>
    <property type="match status" value="1"/>
</dbReference>
<dbReference type="GO" id="GO:0008201">
    <property type="term" value="F:heparin binding"/>
    <property type="evidence" value="ECO:0007669"/>
    <property type="project" value="UniProtKB-UniRule"/>
</dbReference>
<dbReference type="InterPro" id="IPR019745">
    <property type="entry name" value="Amyloid_glyco_intracell_CS"/>
</dbReference>
<keyword evidence="10 16" id="KW-0034">Amyloid</keyword>
<dbReference type="FunFam" id="3.30.1490.140:FF:000001">
    <property type="entry name" value="Amyloid beta (A4) protein b"/>
    <property type="match status" value="1"/>
</dbReference>
<dbReference type="InterPro" id="IPR019744">
    <property type="entry name" value="APP_CUBD_CS"/>
</dbReference>
<dbReference type="RefSeq" id="XP_051258660.1">
    <property type="nucleotide sequence ID" value="XM_051402700.1"/>
</dbReference>
<dbReference type="GO" id="GO:0051246">
    <property type="term" value="P:regulation of protein metabolic process"/>
    <property type="evidence" value="ECO:0007669"/>
    <property type="project" value="UniProtKB-ARBA"/>
</dbReference>
<feature type="region of interest" description="Disordered" evidence="18">
    <location>
        <begin position="559"/>
        <end position="594"/>
    </location>
</feature>
<feature type="domain" description="E2" evidence="21">
    <location>
        <begin position="307"/>
        <end position="498"/>
    </location>
</feature>
<keyword evidence="11 16" id="KW-0472">Membrane</keyword>
<dbReference type="FunFam" id="3.90.570.10:FF:000001">
    <property type="entry name" value="Amyloid beta A4 protein"/>
    <property type="match status" value="1"/>
</dbReference>
<name>A0A8C4EVB5_DICLA</name>
<evidence type="ECO:0000256" key="17">
    <source>
        <dbReference type="SAM" id="Coils"/>
    </source>
</evidence>
<dbReference type="PRINTS" id="PR00204">
    <property type="entry name" value="BETAAMYLOID"/>
</dbReference>
<evidence type="ECO:0000256" key="15">
    <source>
        <dbReference type="PROSITE-ProRule" id="PRU01217"/>
    </source>
</evidence>
<evidence type="ECO:0000256" key="5">
    <source>
        <dbReference type="ARBA" id="ARBA00022723"/>
    </source>
</evidence>
<dbReference type="GO" id="GO:0004867">
    <property type="term" value="F:serine-type endopeptidase inhibitor activity"/>
    <property type="evidence" value="ECO:0007669"/>
    <property type="project" value="UniProtKB-KW"/>
</dbReference>
<dbReference type="GO" id="GO:0005102">
    <property type="term" value="F:signaling receptor binding"/>
    <property type="evidence" value="ECO:0007669"/>
    <property type="project" value="TreeGrafter"/>
</dbReference>
<keyword evidence="5" id="KW-0479">Metal-binding</keyword>
<dbReference type="GO" id="GO:0046914">
    <property type="term" value="F:transition metal ion binding"/>
    <property type="evidence" value="ECO:0007669"/>
    <property type="project" value="InterPro"/>
</dbReference>
<organism evidence="22 23">
    <name type="scientific">Dicentrarchus labrax</name>
    <name type="common">European seabass</name>
    <name type="synonym">Morone labrax</name>
    <dbReference type="NCBI Taxonomy" id="13489"/>
    <lineage>
        <taxon>Eukaryota</taxon>
        <taxon>Metazoa</taxon>
        <taxon>Chordata</taxon>
        <taxon>Craniata</taxon>
        <taxon>Vertebrata</taxon>
        <taxon>Euteleostomi</taxon>
        <taxon>Actinopterygii</taxon>
        <taxon>Neopterygii</taxon>
        <taxon>Teleostei</taxon>
        <taxon>Neoteleostei</taxon>
        <taxon>Acanthomorphata</taxon>
        <taxon>Eupercaria</taxon>
        <taxon>Moronidae</taxon>
        <taxon>Dicentrarchus</taxon>
    </lineage>
</organism>
<dbReference type="GO" id="GO:0043005">
    <property type="term" value="C:neuron projection"/>
    <property type="evidence" value="ECO:0007669"/>
    <property type="project" value="UniProtKB-ARBA"/>
</dbReference>
<dbReference type="InterPro" id="IPR011178">
    <property type="entry name" value="Amyloid_glyco_Cu-bd"/>
</dbReference>
<dbReference type="GO" id="GO:0010604">
    <property type="term" value="P:positive regulation of macromolecule metabolic process"/>
    <property type="evidence" value="ECO:0007669"/>
    <property type="project" value="UniProtKB-ARBA"/>
</dbReference>
<dbReference type="FunFam" id="1.20.120.770:FF:000001">
    <property type="entry name" value="Amyloid beta A4 protein-like isoform 1"/>
    <property type="match status" value="1"/>
</dbReference>
<keyword evidence="13" id="KW-0325">Glycoprotein</keyword>
<dbReference type="SUPFAM" id="SSF89811">
    <property type="entry name" value="Amyloid beta a4 protein copper binding domain (domain 2)"/>
    <property type="match status" value="1"/>
</dbReference>
<dbReference type="InterPro" id="IPR011993">
    <property type="entry name" value="PH-like_dom_sf"/>
</dbReference>
<dbReference type="GO" id="GO:0030546">
    <property type="term" value="F:signaling receptor activator activity"/>
    <property type="evidence" value="ECO:0007669"/>
    <property type="project" value="TreeGrafter"/>
</dbReference>
<feature type="transmembrane region" description="Helical" evidence="16">
    <location>
        <begin position="626"/>
        <end position="648"/>
    </location>
</feature>
<keyword evidence="4 16" id="KW-0812">Transmembrane</keyword>
<keyword evidence="23" id="KW-1185">Reference proteome</keyword>
<keyword evidence="12 15" id="KW-1015">Disulfide bond</keyword>
<keyword evidence="17" id="KW-0175">Coiled coil</keyword>
<evidence type="ECO:0000256" key="7">
    <source>
        <dbReference type="ARBA" id="ARBA00022900"/>
    </source>
</evidence>
<dbReference type="Pfam" id="PF02177">
    <property type="entry name" value="APP_N"/>
    <property type="match status" value="1"/>
</dbReference>
<evidence type="ECO:0000256" key="13">
    <source>
        <dbReference type="ARBA" id="ARBA00023180"/>
    </source>
</evidence>
<evidence type="ECO:0000256" key="4">
    <source>
        <dbReference type="ARBA" id="ARBA00022692"/>
    </source>
</evidence>
<comment type="function">
    <text evidence="16">Functions as a cell surface receptor and performs physiological functions on the surface of neurons relevant to neurite growth, neuronal adhesion and axonogenesis.</text>
</comment>
<comment type="similarity">
    <text evidence="15 16">Belongs to the APP family.</text>
</comment>
<evidence type="ECO:0000313" key="22">
    <source>
        <dbReference type="Ensembl" id="ENSDLAP00005024842.2"/>
    </source>
</evidence>
<dbReference type="InterPro" id="IPR036454">
    <property type="entry name" value="Amyloid_glyco_heparin-bd_sf"/>
</dbReference>
<dbReference type="GO" id="GO:0007417">
    <property type="term" value="P:central nervous system development"/>
    <property type="evidence" value="ECO:0007669"/>
    <property type="project" value="TreeGrafter"/>
</dbReference>
<dbReference type="Pfam" id="PF10515">
    <property type="entry name" value="APP_amyloid"/>
    <property type="match status" value="1"/>
</dbReference>
<feature type="signal peptide" evidence="19">
    <location>
        <begin position="1"/>
        <end position="18"/>
    </location>
</feature>
<evidence type="ECO:0000259" key="20">
    <source>
        <dbReference type="PROSITE" id="PS51869"/>
    </source>
</evidence>
<dbReference type="Gene3D" id="3.30.1490.140">
    <property type="entry name" value="Amyloidogenic glycoprotein, copper-binding domain"/>
    <property type="match status" value="1"/>
</dbReference>
<evidence type="ECO:0000256" key="9">
    <source>
        <dbReference type="ARBA" id="ARBA00023008"/>
    </source>
</evidence>
<evidence type="ECO:0000256" key="14">
    <source>
        <dbReference type="ARBA" id="ARBA00053261"/>
    </source>
</evidence>
<feature type="domain" description="E1" evidence="20">
    <location>
        <begin position="29"/>
        <end position="190"/>
    </location>
</feature>
<dbReference type="InterPro" id="IPR008154">
    <property type="entry name" value="Amyloid_glyco_extra"/>
</dbReference>
<dbReference type="SMART" id="SM00006">
    <property type="entry name" value="A4_EXTRA"/>
    <property type="match status" value="1"/>
</dbReference>
<keyword evidence="3" id="KW-0646">Protease inhibitor</keyword>
<keyword evidence="6 19" id="KW-0732">Signal</keyword>
<dbReference type="PROSITE" id="PS00320">
    <property type="entry name" value="APP_INTRA"/>
    <property type="match status" value="1"/>
</dbReference>
<feature type="compositionally biased region" description="Basic and acidic residues" evidence="18">
    <location>
        <begin position="563"/>
        <end position="574"/>
    </location>
</feature>
<accession>A0A8C4EVB5</accession>
<dbReference type="Pfam" id="PF12924">
    <property type="entry name" value="APP_Cu_bd"/>
    <property type="match status" value="1"/>
</dbReference>
<evidence type="ECO:0000256" key="18">
    <source>
        <dbReference type="SAM" id="MobiDB-lite"/>
    </source>
</evidence>
<gene>
    <name evidence="22" type="primary">LOC127365024</name>
</gene>
<dbReference type="Gene3D" id="1.20.120.770">
    <property type="entry name" value="Amyloid precursor protein, E2 domain"/>
    <property type="match status" value="1"/>
</dbReference>
<feature type="disulfide bond" evidence="15">
    <location>
        <begin position="134"/>
        <end position="188"/>
    </location>
</feature>
<dbReference type="PROSITE" id="PS51869">
    <property type="entry name" value="APP_E1"/>
    <property type="match status" value="1"/>
</dbReference>
<feature type="compositionally biased region" description="Acidic residues" evidence="18">
    <location>
        <begin position="232"/>
        <end position="244"/>
    </location>
</feature>
<dbReference type="Pfam" id="PF12925">
    <property type="entry name" value="APP_E2"/>
    <property type="match status" value="1"/>
</dbReference>
<dbReference type="InterPro" id="IPR015849">
    <property type="entry name" value="Amyloid_glyco_heparin-bd"/>
</dbReference>
<dbReference type="PANTHER" id="PTHR23103">
    <property type="entry name" value="ALZHEIMER'S DISEASE BETA-AMYLOID RELATED"/>
    <property type="match status" value="1"/>
</dbReference>
<dbReference type="Ensembl" id="ENSDLAT00005026547.2">
    <property type="protein sequence ID" value="ENSDLAP00005024842.2"/>
    <property type="gene ID" value="ENSDLAG00005008148.2"/>
</dbReference>
<dbReference type="GO" id="GO:0005798">
    <property type="term" value="C:Golgi-associated vesicle"/>
    <property type="evidence" value="ECO:0007669"/>
    <property type="project" value="UniProtKB-UniRule"/>
</dbReference>
<feature type="compositionally biased region" description="Acidic residues" evidence="18">
    <location>
        <begin position="252"/>
        <end position="270"/>
    </location>
</feature>
<reference evidence="22" key="1">
    <citation type="submission" date="2025-08" db="UniProtKB">
        <authorList>
            <consortium name="Ensembl"/>
        </authorList>
    </citation>
    <scope>IDENTIFICATION</scope>
</reference>
<dbReference type="Gene3D" id="2.30.29.30">
    <property type="entry name" value="Pleckstrin-homology domain (PH domain)/Phosphotyrosine-binding domain (PTB)"/>
    <property type="match status" value="1"/>
</dbReference>
<feature type="disulfide bond" evidence="15">
    <location>
        <begin position="159"/>
        <end position="187"/>
    </location>
</feature>
<evidence type="ECO:0000256" key="19">
    <source>
        <dbReference type="SAM" id="SignalP"/>
    </source>
</evidence>
<evidence type="ECO:0000256" key="6">
    <source>
        <dbReference type="ARBA" id="ARBA00022729"/>
    </source>
</evidence>
<dbReference type="InterPro" id="IPR036176">
    <property type="entry name" value="E2_sf"/>
</dbReference>
<reference evidence="22" key="2">
    <citation type="submission" date="2025-09" db="UniProtKB">
        <authorList>
            <consortium name="Ensembl"/>
        </authorList>
    </citation>
    <scope>IDENTIFICATION</scope>
</reference>
<feature type="region of interest" description="Disordered" evidence="18">
    <location>
        <begin position="194"/>
        <end position="293"/>
    </location>
</feature>
<dbReference type="Pfam" id="PF03494">
    <property type="entry name" value="Beta-APP"/>
    <property type="match status" value="1"/>
</dbReference>
<dbReference type="PROSITE" id="PS51870">
    <property type="entry name" value="APP_E2"/>
    <property type="match status" value="1"/>
</dbReference>
<feature type="region of interest" description="GFLD subdomain" evidence="15">
    <location>
        <begin position="29"/>
        <end position="124"/>
    </location>
</feature>
<comment type="subcellular location">
    <subcellularLocation>
        <location evidence="16">Cell membrane</location>
        <topology evidence="16">Single-pass type I membrane protein</topology>
    </subcellularLocation>
    <subcellularLocation>
        <location evidence="1">Membrane</location>
        <topology evidence="1">Single-pass type I membrane protein</topology>
    </subcellularLocation>
</comment>
<evidence type="ECO:0000259" key="21">
    <source>
        <dbReference type="PROSITE" id="PS51870"/>
    </source>
</evidence>
<dbReference type="PANTHER" id="PTHR23103:SF7">
    <property type="entry name" value="AMYLOID-BETA PRECURSOR PROTEIN"/>
    <property type="match status" value="1"/>
</dbReference>
<keyword evidence="16" id="KW-1003">Cell membrane</keyword>
<dbReference type="GO" id="GO:0005769">
    <property type="term" value="C:early endosome"/>
    <property type="evidence" value="ECO:0007669"/>
    <property type="project" value="TreeGrafter"/>
</dbReference>
<dbReference type="InterPro" id="IPR008155">
    <property type="entry name" value="Amyloid_glyco"/>
</dbReference>
<dbReference type="GO" id="GO:0005794">
    <property type="term" value="C:Golgi apparatus"/>
    <property type="evidence" value="ECO:0007669"/>
    <property type="project" value="TreeGrafter"/>
</dbReference>
<comment type="function">
    <text evidence="14">Functional neuronal receptor which couples to intracellular signaling pathway through the GTP-binding protein G(O).</text>
</comment>
<dbReference type="InterPro" id="IPR013803">
    <property type="entry name" value="Amyloid_glyco_Abeta"/>
</dbReference>
<dbReference type="GeneID" id="127365024"/>
<evidence type="ECO:0000313" key="23">
    <source>
        <dbReference type="Proteomes" id="UP000694389"/>
    </source>
</evidence>
<evidence type="ECO:0000256" key="2">
    <source>
        <dbReference type="ARBA" id="ARBA00016844"/>
    </source>
</evidence>
<evidence type="ECO:0000256" key="10">
    <source>
        <dbReference type="ARBA" id="ARBA00023087"/>
    </source>
</evidence>
<dbReference type="GO" id="GO:0099503">
    <property type="term" value="C:secretory vesicle"/>
    <property type="evidence" value="ECO:0007669"/>
    <property type="project" value="UniProtKB-ARBA"/>
</dbReference>
<evidence type="ECO:0000256" key="8">
    <source>
        <dbReference type="ARBA" id="ARBA00022989"/>
    </source>
</evidence>
<keyword evidence="9" id="KW-0186">Copper</keyword>
<feature type="region of interest" description="CuBD subdomain" evidence="15">
    <location>
        <begin position="132"/>
        <end position="190"/>
    </location>
</feature>
<dbReference type="InterPro" id="IPR019543">
    <property type="entry name" value="APP_amyloid_C"/>
</dbReference>
<sequence length="695" mass="78384">MGELTAVLLLLVATLTLSTEVPVDDSVGLLTEPQVAMFCGKLNMHINVQSGKWETDPTGTKSCIGTKEGILQYCQEVYPELQITNVVEANQPVSIQNWCKKGRKQCRSHTHIVVPYRCLVGEFVSDALLVPDKCKFLHQERMDQCESHLHWHTVAKESCGDRSMNLHDYGMLLPCGIDRFRGVEFVCCPTEAERELDSAELEGEESDVWWGGAETEYSDNSMSRPADTEAATTEDDEDEDEEVDTFERDENGDGDEDEEEDEDDVTDERDSDERSANVAMTTTTTTTTESVEEVVRVPTMAPSPPDAVDRYLESPGDDSEHADFQKAKESLEAKHRERMSQVMREWEEAERQAKNLPRADKKAVIQHFQEKVEALEREAAGERQQLVETHMARVEALLNSRRRLALENYLSALQANPPRARQVLSLLKKYVRAEQKDRQHTLKHYEHVRTVDPKKAAQIRPQVLTHLRVIDERMNQSLGLLYKVPSVASEIQNQVSVIVQRVQSELSQQVSSLQSDGRVDGRVSYGNDALMPDQAYSSAPMDPGLDGLGFIHPESFNQPNTENHVEPVDARPIPDRGLPTRPVSALKPEEMPEVRMETEERQSAGYEVYHQKLVFFAEDVGSNKGAIIGLMVGGVVIATVIVITLVMLRKKQYTSIHHGVIEVDAAVTPEERHLAKMQQNGYENPTYKFFEQMQN</sequence>
<dbReference type="SUPFAM" id="SSF109843">
    <property type="entry name" value="CAPPD, an extracellular domain of amyloid beta A4 protein"/>
    <property type="match status" value="1"/>
</dbReference>
<dbReference type="GO" id="GO:0007409">
    <property type="term" value="P:axonogenesis"/>
    <property type="evidence" value="ECO:0007669"/>
    <property type="project" value="TreeGrafter"/>
</dbReference>
<dbReference type="GO" id="GO:0005886">
    <property type="term" value="C:plasma membrane"/>
    <property type="evidence" value="ECO:0007669"/>
    <property type="project" value="UniProtKB-SubCell"/>
</dbReference>
<dbReference type="InterPro" id="IPR024329">
    <property type="entry name" value="Amyloid_glyco_E2_domain"/>
</dbReference>
<evidence type="ECO:0000256" key="3">
    <source>
        <dbReference type="ARBA" id="ARBA00022690"/>
    </source>
</evidence>
<comment type="caution">
    <text evidence="15">Lacks conserved residue(s) required for the propagation of feature annotation.</text>
</comment>
<evidence type="ECO:0000256" key="16">
    <source>
        <dbReference type="RuleBase" id="RU367156"/>
    </source>
</evidence>
<dbReference type="GeneTree" id="ENSGT00530000063252"/>
<feature type="compositionally biased region" description="Acidic residues" evidence="18">
    <location>
        <begin position="198"/>
        <end position="207"/>
    </location>
</feature>
<feature type="disulfide bond" evidence="15">
    <location>
        <begin position="99"/>
        <end position="106"/>
    </location>
</feature>
<dbReference type="SUPFAM" id="SSF56491">
    <property type="entry name" value="A heparin-binding domain"/>
    <property type="match status" value="1"/>
</dbReference>
<dbReference type="AlphaFoldDB" id="A0A8C4EVB5"/>
<dbReference type="GO" id="GO:0045121">
    <property type="term" value="C:membrane raft"/>
    <property type="evidence" value="ECO:0007669"/>
    <property type="project" value="TreeGrafter"/>
</dbReference>
<dbReference type="Proteomes" id="UP000694389">
    <property type="component" value="Unassembled WGS sequence"/>
</dbReference>
<evidence type="ECO:0000256" key="12">
    <source>
        <dbReference type="ARBA" id="ARBA00023157"/>
    </source>
</evidence>
<dbReference type="PROSITE" id="PS00319">
    <property type="entry name" value="APP_CUBD"/>
    <property type="match status" value="1"/>
</dbReference>
<dbReference type="PRINTS" id="PR00203">
    <property type="entry name" value="AMYLOIDA4"/>
</dbReference>
<feature type="coiled-coil region" evidence="17">
    <location>
        <begin position="332"/>
        <end position="385"/>
    </location>
</feature>
<dbReference type="InterPro" id="IPR036669">
    <property type="entry name" value="Amyloid_Cu-bd_sf"/>
</dbReference>
<feature type="disulfide bond" evidence="15">
    <location>
        <begin position="145"/>
        <end position="175"/>
    </location>
</feature>
<feature type="chain" id="PRO_5035748833" description="Amyloid-beta A4 protein" evidence="19">
    <location>
        <begin position="19"/>
        <end position="695"/>
    </location>
</feature>
<proteinExistence type="inferred from homology"/>
<dbReference type="GO" id="GO:0009986">
    <property type="term" value="C:cell surface"/>
    <property type="evidence" value="ECO:0007669"/>
    <property type="project" value="TreeGrafter"/>
</dbReference>
<feature type="disulfide bond" evidence="15">
    <location>
        <begin position="74"/>
        <end position="118"/>
    </location>
</feature>
<evidence type="ECO:0000256" key="11">
    <source>
        <dbReference type="ARBA" id="ARBA00023136"/>
    </source>
</evidence>
<evidence type="ECO:0000256" key="1">
    <source>
        <dbReference type="ARBA" id="ARBA00004479"/>
    </source>
</evidence>
<protein>
    <recommendedName>
        <fullName evidence="2 16">Amyloid-beta A4 protein</fullName>
    </recommendedName>
</protein>
<keyword evidence="8 16" id="KW-1133">Transmembrane helix</keyword>